<dbReference type="Proteomes" id="UP001470230">
    <property type="component" value="Unassembled WGS sequence"/>
</dbReference>
<dbReference type="InterPro" id="IPR001680">
    <property type="entry name" value="WD40_rpt"/>
</dbReference>
<comment type="caution">
    <text evidence="3">The sequence shown here is derived from an EMBL/GenBank/DDBJ whole genome shotgun (WGS) entry which is preliminary data.</text>
</comment>
<dbReference type="SUPFAM" id="SSF50978">
    <property type="entry name" value="WD40 repeat-like"/>
    <property type="match status" value="1"/>
</dbReference>
<gene>
    <name evidence="3" type="ORF">M9Y10_043545</name>
</gene>
<evidence type="ECO:0000313" key="4">
    <source>
        <dbReference type="Proteomes" id="UP001470230"/>
    </source>
</evidence>
<keyword evidence="1" id="KW-0853">WD repeat</keyword>
<keyword evidence="4" id="KW-1185">Reference proteome</keyword>
<organism evidence="3 4">
    <name type="scientific">Tritrichomonas musculus</name>
    <dbReference type="NCBI Taxonomy" id="1915356"/>
    <lineage>
        <taxon>Eukaryota</taxon>
        <taxon>Metamonada</taxon>
        <taxon>Parabasalia</taxon>
        <taxon>Tritrichomonadida</taxon>
        <taxon>Tritrichomonadidae</taxon>
        <taxon>Tritrichomonas</taxon>
    </lineage>
</organism>
<dbReference type="EMBL" id="JAPFFF010000008">
    <property type="protein sequence ID" value="KAK8884435.1"/>
    <property type="molecule type" value="Genomic_DNA"/>
</dbReference>
<sequence>MPPKPKVNFEKSHIVEIICESLPYTVHDTRWVPSSRRFVVVGSRPRATGALQVYKMDTQAKNPSDRMLKLVDVETEAAIKCATFEACDPIQRNVAIGCFNGNLEVYDLLNANKPVFKNHCHDEIINTIDGGGAPGPCEIVTGSRDGKVHVSDIRCADSVVAALVPEKDKRDCWTVSMGGTSGPQDRTVVAGFDNGDVKLWDLRSSSVTWETNLRNGVVALQLSDRTGSLNRLVCGCLSGQIVSFDLTDKPADRGYASYTQKLKETATIWVVQHCPQRKEIVATTGGTGELMIWRKEKKTLKLEKLCTTQLSTQPIASLDWHPDKEGLCVMSAFDQTVRIAYVTHLGPQPKK</sequence>
<dbReference type="InterPro" id="IPR036322">
    <property type="entry name" value="WD40_repeat_dom_sf"/>
</dbReference>
<evidence type="ECO:0000313" key="3">
    <source>
        <dbReference type="EMBL" id="KAK8884435.1"/>
    </source>
</evidence>
<reference evidence="3 4" key="1">
    <citation type="submission" date="2024-04" db="EMBL/GenBank/DDBJ databases">
        <title>Tritrichomonas musculus Genome.</title>
        <authorList>
            <person name="Alves-Ferreira E."/>
            <person name="Grigg M."/>
            <person name="Lorenzi H."/>
            <person name="Galac M."/>
        </authorList>
    </citation>
    <scope>NUCLEOTIDE SEQUENCE [LARGE SCALE GENOMIC DNA]</scope>
    <source>
        <strain evidence="3 4">EAF2021</strain>
    </source>
</reference>
<keyword evidence="2" id="KW-0677">Repeat</keyword>
<dbReference type="PANTHER" id="PTHR10971">
    <property type="entry name" value="MRNA EXPORT FACTOR AND BUB3"/>
    <property type="match status" value="1"/>
</dbReference>
<dbReference type="Gene3D" id="2.130.10.10">
    <property type="entry name" value="YVTN repeat-like/Quinoprotein amine dehydrogenase"/>
    <property type="match status" value="1"/>
</dbReference>
<evidence type="ECO:0000256" key="1">
    <source>
        <dbReference type="ARBA" id="ARBA00022574"/>
    </source>
</evidence>
<evidence type="ECO:0000256" key="2">
    <source>
        <dbReference type="ARBA" id="ARBA00022737"/>
    </source>
</evidence>
<accession>A0ABR2K2W1</accession>
<name>A0ABR2K2W1_9EUKA</name>
<protein>
    <submittedName>
        <fullName evidence="3">WD repeat-containing protein 92</fullName>
    </submittedName>
</protein>
<proteinExistence type="predicted"/>
<dbReference type="SMART" id="SM00320">
    <property type="entry name" value="WD40"/>
    <property type="match status" value="4"/>
</dbReference>
<dbReference type="InterPro" id="IPR015943">
    <property type="entry name" value="WD40/YVTN_repeat-like_dom_sf"/>
</dbReference>